<proteinExistence type="predicted"/>
<comment type="caution">
    <text evidence="1">The sequence shown here is derived from an EMBL/GenBank/DDBJ whole genome shotgun (WGS) entry which is preliminary data.</text>
</comment>
<organism evidence="1 2">
    <name type="scientific">Ephemerocybe angulata</name>
    <dbReference type="NCBI Taxonomy" id="980116"/>
    <lineage>
        <taxon>Eukaryota</taxon>
        <taxon>Fungi</taxon>
        <taxon>Dikarya</taxon>
        <taxon>Basidiomycota</taxon>
        <taxon>Agaricomycotina</taxon>
        <taxon>Agaricomycetes</taxon>
        <taxon>Agaricomycetidae</taxon>
        <taxon>Agaricales</taxon>
        <taxon>Agaricineae</taxon>
        <taxon>Psathyrellaceae</taxon>
        <taxon>Ephemerocybe</taxon>
    </lineage>
</organism>
<name>A0A8H6MED8_9AGAR</name>
<accession>A0A8H6MED8</accession>
<sequence length="514" mass="58296">MDGWVRTEDDDGHVDAAQHAELVRLFEQPVLALQVAIVAQQKERKPRRECYYTYLEERHRAVAFVLHIERGRSATGGISGVGPGGHVGWCWCWKPSSLRAVAVYLYSRRQRQTEYVVEIWRNGVMYTQPIADAARSSRIPIRLSPSPPPAPVRLAFRQRRRSANNQLSSRVAVTAEPLAGGARIGFVQDLCVEKMGSSEMQIEIRFDGWHAERGRDPQQLFTTFIRAITSIANISSILRIEDRGYISRIEKKGVDRITVPYRHLSTIPKQRRINAAALQALPPRRSEARSQHHSHSIHPSLLPTFLRVSTNLRYLCRYFAPQSTAICLLRTPLPQKDSPIMYVYVRNNVIAQKPTSDPNIQNALGGINAFLVFDAFCLLKMERTVSADISRPHLVHPIHPSIFLFSSCFPLLREFDWSHRPGSFINPRITHAHGRRITGITAQAERKAIFPSHIAHCQHTTFHLSATACKVLGRRWRRHFGLKGNRDGKSSTGCLVIGEALVGVFGWMEELRRL</sequence>
<dbReference type="AlphaFoldDB" id="A0A8H6MED8"/>
<keyword evidence="2" id="KW-1185">Reference proteome</keyword>
<evidence type="ECO:0000313" key="1">
    <source>
        <dbReference type="EMBL" id="KAF6760922.1"/>
    </source>
</evidence>
<dbReference type="Proteomes" id="UP000521943">
    <property type="component" value="Unassembled WGS sequence"/>
</dbReference>
<evidence type="ECO:0000313" key="2">
    <source>
        <dbReference type="Proteomes" id="UP000521943"/>
    </source>
</evidence>
<gene>
    <name evidence="1" type="ORF">DFP72DRAFT_843186</name>
</gene>
<protein>
    <submittedName>
        <fullName evidence="1">Uncharacterized protein</fullName>
    </submittedName>
</protein>
<reference evidence="1 2" key="1">
    <citation type="submission" date="2020-07" db="EMBL/GenBank/DDBJ databases">
        <title>Comparative genomics of pyrophilous fungi reveals a link between fire events and developmental genes.</title>
        <authorList>
            <consortium name="DOE Joint Genome Institute"/>
            <person name="Steindorff A.S."/>
            <person name="Carver A."/>
            <person name="Calhoun S."/>
            <person name="Stillman K."/>
            <person name="Liu H."/>
            <person name="Lipzen A."/>
            <person name="Pangilinan J."/>
            <person name="Labutti K."/>
            <person name="Bruns T.D."/>
            <person name="Grigoriev I.V."/>
        </authorList>
    </citation>
    <scope>NUCLEOTIDE SEQUENCE [LARGE SCALE GENOMIC DNA]</scope>
    <source>
        <strain evidence="1 2">CBS 144469</strain>
    </source>
</reference>
<dbReference type="EMBL" id="JACGCI010000011">
    <property type="protein sequence ID" value="KAF6760922.1"/>
    <property type="molecule type" value="Genomic_DNA"/>
</dbReference>